<keyword evidence="3" id="KW-1185">Reference proteome</keyword>
<dbReference type="AlphaFoldDB" id="A0A2P8F8N9"/>
<name>A0A2P8F8N9_9RHOB</name>
<evidence type="ECO:0000256" key="1">
    <source>
        <dbReference type="SAM" id="Phobius"/>
    </source>
</evidence>
<evidence type="ECO:0000313" key="3">
    <source>
        <dbReference type="Proteomes" id="UP000240418"/>
    </source>
</evidence>
<dbReference type="Proteomes" id="UP000240418">
    <property type="component" value="Unassembled WGS sequence"/>
</dbReference>
<accession>A0A2P8F8N9</accession>
<comment type="caution">
    <text evidence="2">The sequence shown here is derived from an EMBL/GenBank/DDBJ whole genome shotgun (WGS) entry which is preliminary data.</text>
</comment>
<feature type="transmembrane region" description="Helical" evidence="1">
    <location>
        <begin position="20"/>
        <end position="38"/>
    </location>
</feature>
<proteinExistence type="predicted"/>
<evidence type="ECO:0000313" key="2">
    <source>
        <dbReference type="EMBL" id="PSL18096.1"/>
    </source>
</evidence>
<sequence length="44" mass="4727">MTVLSIVVGADLGFVNAHHLTQIVLVITGLPIVATIMSRTRPRD</sequence>
<dbReference type="EMBL" id="PYGJ01000012">
    <property type="protein sequence ID" value="PSL18096.1"/>
    <property type="molecule type" value="Genomic_DNA"/>
</dbReference>
<reference evidence="2 3" key="1">
    <citation type="submission" date="2018-03" db="EMBL/GenBank/DDBJ databases">
        <title>Genomic Encyclopedia of Archaeal and Bacterial Type Strains, Phase II (KMG-II): from individual species to whole genera.</title>
        <authorList>
            <person name="Goeker M."/>
        </authorList>
    </citation>
    <scope>NUCLEOTIDE SEQUENCE [LARGE SCALE GENOMIC DNA]</scope>
    <source>
        <strain evidence="2 3">DSM 100673</strain>
    </source>
</reference>
<keyword evidence="1" id="KW-1133">Transmembrane helix</keyword>
<protein>
    <submittedName>
        <fullName evidence="2">Uncharacterized protein</fullName>
    </submittedName>
</protein>
<organism evidence="2 3">
    <name type="scientific">Shimia abyssi</name>
    <dbReference type="NCBI Taxonomy" id="1662395"/>
    <lineage>
        <taxon>Bacteria</taxon>
        <taxon>Pseudomonadati</taxon>
        <taxon>Pseudomonadota</taxon>
        <taxon>Alphaproteobacteria</taxon>
        <taxon>Rhodobacterales</taxon>
        <taxon>Roseobacteraceae</taxon>
    </lineage>
</organism>
<keyword evidence="1" id="KW-0472">Membrane</keyword>
<gene>
    <name evidence="2" type="ORF">CLV88_11220</name>
</gene>
<keyword evidence="1" id="KW-0812">Transmembrane</keyword>